<name>A0A3S4RAE5_9ACTO</name>
<proteinExistence type="predicted"/>
<dbReference type="PANTHER" id="PTHR36111">
    <property type="entry name" value="INNER MEMBRANE PROTEIN-RELATED"/>
    <property type="match status" value="1"/>
</dbReference>
<dbReference type="Proteomes" id="UP000266895">
    <property type="component" value="Chromosome"/>
</dbReference>
<evidence type="ECO:0000256" key="1">
    <source>
        <dbReference type="SAM" id="Phobius"/>
    </source>
</evidence>
<feature type="transmembrane region" description="Helical" evidence="1">
    <location>
        <begin position="143"/>
        <end position="163"/>
    </location>
</feature>
<keyword evidence="1" id="KW-0812">Transmembrane</keyword>
<feature type="transmembrane region" description="Helical" evidence="1">
    <location>
        <begin position="6"/>
        <end position="25"/>
    </location>
</feature>
<evidence type="ECO:0000313" key="2">
    <source>
        <dbReference type="EMBL" id="VEG27393.1"/>
    </source>
</evidence>
<evidence type="ECO:0000313" key="3">
    <source>
        <dbReference type="Proteomes" id="UP000266895"/>
    </source>
</evidence>
<feature type="transmembrane region" description="Helical" evidence="1">
    <location>
        <begin position="115"/>
        <end position="137"/>
    </location>
</feature>
<protein>
    <submittedName>
        <fullName evidence="2">Protein of uncharacterized function (DUF554)</fullName>
    </submittedName>
</protein>
<dbReference type="EMBL" id="LR134350">
    <property type="protein sequence ID" value="VEG27393.1"/>
    <property type="molecule type" value="Genomic_DNA"/>
</dbReference>
<dbReference type="RefSeq" id="WP_197719449.1">
    <property type="nucleotide sequence ID" value="NZ_LR134350.1"/>
</dbReference>
<sequence>MVGLGTVINVAAIVVGGTAGALVGSRISRRFQETLHAACAVAVMFVGIAGAMQGMLAVVGGEPAGPTLEAGRTLLVVLSLVLGALMGEALDLHTGIMTVGEWLRRRTGSVSDSRFTDAFVTASVTVCVGAMAVVGAIEDGLSGDYSVLTVKAVLDLVIVLAMAASMGRGCVFSAIPVALFQGFFTATAVLIKPVMTPEALANLSTVGSVLIFCVGLNLLWPGRIKVANLLPAIAIAPAAALLPLSL</sequence>
<accession>A0A3S4RAE5</accession>
<dbReference type="AlphaFoldDB" id="A0A3S4RAE5"/>
<feature type="transmembrane region" description="Helical" evidence="1">
    <location>
        <begin position="203"/>
        <end position="220"/>
    </location>
</feature>
<feature type="transmembrane region" description="Helical" evidence="1">
    <location>
        <begin position="170"/>
        <end position="191"/>
    </location>
</feature>
<feature type="transmembrane region" description="Helical" evidence="1">
    <location>
        <begin position="73"/>
        <end position="94"/>
    </location>
</feature>
<dbReference type="InterPro" id="IPR007563">
    <property type="entry name" value="DUF554"/>
</dbReference>
<organism evidence="2 3">
    <name type="scientific">Actinomyces howellii</name>
    <dbReference type="NCBI Taxonomy" id="52771"/>
    <lineage>
        <taxon>Bacteria</taxon>
        <taxon>Bacillati</taxon>
        <taxon>Actinomycetota</taxon>
        <taxon>Actinomycetes</taxon>
        <taxon>Actinomycetales</taxon>
        <taxon>Actinomycetaceae</taxon>
        <taxon>Actinomyces</taxon>
    </lineage>
</organism>
<feature type="transmembrane region" description="Helical" evidence="1">
    <location>
        <begin position="37"/>
        <end position="61"/>
    </location>
</feature>
<feature type="transmembrane region" description="Helical" evidence="1">
    <location>
        <begin position="227"/>
        <end position="245"/>
    </location>
</feature>
<dbReference type="KEGG" id="ahw:NCTC11636_01009"/>
<keyword evidence="1" id="KW-0472">Membrane</keyword>
<keyword evidence="3" id="KW-1185">Reference proteome</keyword>
<gene>
    <name evidence="2" type="ORF">NCTC11636_01009</name>
</gene>
<reference evidence="2 3" key="1">
    <citation type="submission" date="2018-12" db="EMBL/GenBank/DDBJ databases">
        <authorList>
            <consortium name="Pathogen Informatics"/>
        </authorList>
    </citation>
    <scope>NUCLEOTIDE SEQUENCE [LARGE SCALE GENOMIC DNA]</scope>
    <source>
        <strain evidence="2 3">NCTC11636</strain>
    </source>
</reference>
<dbReference type="Pfam" id="PF04474">
    <property type="entry name" value="DUF554"/>
    <property type="match status" value="1"/>
</dbReference>
<keyword evidence="1" id="KW-1133">Transmembrane helix</keyword>
<dbReference type="PANTHER" id="PTHR36111:SF2">
    <property type="entry name" value="INNER MEMBRANE PROTEIN"/>
    <property type="match status" value="1"/>
</dbReference>